<accession>A0A7G9RTF9</accession>
<evidence type="ECO:0000313" key="4">
    <source>
        <dbReference type="Proteomes" id="UP000515811"/>
    </source>
</evidence>
<feature type="chain" id="PRO_5029009307" evidence="1">
    <location>
        <begin position="23"/>
        <end position="177"/>
    </location>
</feature>
<keyword evidence="4" id="KW-1185">Reference proteome</keyword>
<evidence type="ECO:0000259" key="2">
    <source>
        <dbReference type="Pfam" id="PF03413"/>
    </source>
</evidence>
<dbReference type="Pfam" id="PF03413">
    <property type="entry name" value="PepSY"/>
    <property type="match status" value="2"/>
</dbReference>
<keyword evidence="1" id="KW-0732">Signal</keyword>
<feature type="domain" description="PepSY" evidence="2">
    <location>
        <begin position="39"/>
        <end position="93"/>
    </location>
</feature>
<dbReference type="Proteomes" id="UP000515811">
    <property type="component" value="Chromosome"/>
</dbReference>
<dbReference type="InterPro" id="IPR025711">
    <property type="entry name" value="PepSY"/>
</dbReference>
<dbReference type="EMBL" id="CP060714">
    <property type="protein sequence ID" value="QNN58884.1"/>
    <property type="molecule type" value="Genomic_DNA"/>
</dbReference>
<dbReference type="KEGG" id="drg:H9K76_08800"/>
<dbReference type="RefSeq" id="WP_187599633.1">
    <property type="nucleotide sequence ID" value="NZ_CP060714.1"/>
</dbReference>
<feature type="signal peptide" evidence="1">
    <location>
        <begin position="1"/>
        <end position="22"/>
    </location>
</feature>
<dbReference type="AlphaFoldDB" id="A0A7G9RTF9"/>
<proteinExistence type="predicted"/>
<feature type="domain" description="PepSY" evidence="2">
    <location>
        <begin position="115"/>
        <end position="173"/>
    </location>
</feature>
<gene>
    <name evidence="3" type="ORF">H9K76_08800</name>
</gene>
<protein>
    <submittedName>
        <fullName evidence="3">PepSY domain-containing protein</fullName>
    </submittedName>
</protein>
<dbReference type="Gene3D" id="3.10.450.40">
    <property type="match status" value="2"/>
</dbReference>
<name>A0A7G9RTF9_9BURK</name>
<reference evidence="3 4" key="1">
    <citation type="submission" date="2020-08" db="EMBL/GenBank/DDBJ databases">
        <title>Genome sequence of Diaphorobacter ruginosibacter DSM 27467T.</title>
        <authorList>
            <person name="Hyun D.-W."/>
            <person name="Bae J.-W."/>
        </authorList>
    </citation>
    <scope>NUCLEOTIDE SEQUENCE [LARGE SCALE GENOMIC DNA]</scope>
    <source>
        <strain evidence="3 4">DSM 27467</strain>
    </source>
</reference>
<organism evidence="3 4">
    <name type="scientific">Diaphorobacter ruginosibacter</name>
    <dbReference type="NCBI Taxonomy" id="1715720"/>
    <lineage>
        <taxon>Bacteria</taxon>
        <taxon>Pseudomonadati</taxon>
        <taxon>Pseudomonadota</taxon>
        <taxon>Betaproteobacteria</taxon>
        <taxon>Burkholderiales</taxon>
        <taxon>Comamonadaceae</taxon>
        <taxon>Diaphorobacter</taxon>
    </lineage>
</organism>
<evidence type="ECO:0000256" key="1">
    <source>
        <dbReference type="SAM" id="SignalP"/>
    </source>
</evidence>
<evidence type="ECO:0000313" key="3">
    <source>
        <dbReference type="EMBL" id="QNN58884.1"/>
    </source>
</evidence>
<sequence>MNMNRLATIALAVSLTWTGASAFARSAAEWQTITSQSQVSLGQAVEKAAQAGGGTVIDIELDDGDAAQPRYEADVVNAAGERSEIWVNAVTGAAALHKSKGKAGNDDVARMRQARITLAQAIDTALKSSPGTPVAAELDNHWGTASYDVQVLQQDGSIMKIKIDAATGAVLRSKQDR</sequence>